<feature type="region of interest" description="Disordered" evidence="1">
    <location>
        <begin position="1"/>
        <end position="24"/>
    </location>
</feature>
<proteinExistence type="predicted"/>
<name>A0A0N1N6K7_9PROT</name>
<organism evidence="2 3">
    <name type="scientific">Komagataeibacter intermedius AF2</name>
    <dbReference type="NCBI Taxonomy" id="1458464"/>
    <lineage>
        <taxon>Bacteria</taxon>
        <taxon>Pseudomonadati</taxon>
        <taxon>Pseudomonadota</taxon>
        <taxon>Alphaproteobacteria</taxon>
        <taxon>Acetobacterales</taxon>
        <taxon>Acetobacteraceae</taxon>
        <taxon>Komagataeibacter</taxon>
    </lineage>
</organism>
<evidence type="ECO:0000256" key="1">
    <source>
        <dbReference type="SAM" id="MobiDB-lite"/>
    </source>
</evidence>
<comment type="caution">
    <text evidence="2">The sequence shown here is derived from an EMBL/GenBank/DDBJ whole genome shotgun (WGS) entry which is preliminary data.</text>
</comment>
<sequence length="149" mass="16236">MPAFPRHHAGQHDAGQFDHAGHVGGNHGLPVGDIRLLRLFHTQRQTGIADQNIHVAPFLRQAAGQGRDGVRIVHVQPEGQQVRPQFRRQRIQAFLPAAGCYDAVSIMHKALGNRPAESGGRTGYHCDLLHGLSPSCMSRQPCISGGVRH</sequence>
<dbReference type="AlphaFoldDB" id="A0A0N1N6K7"/>
<accession>A0A0N1N6K7</accession>
<protein>
    <submittedName>
        <fullName evidence="2">Uncharacterized protein</fullName>
    </submittedName>
</protein>
<evidence type="ECO:0000313" key="2">
    <source>
        <dbReference type="EMBL" id="KPH86961.1"/>
    </source>
</evidence>
<evidence type="ECO:0000313" key="3">
    <source>
        <dbReference type="Proteomes" id="UP000031553"/>
    </source>
</evidence>
<reference evidence="2 3" key="1">
    <citation type="submission" date="2015-07" db="EMBL/GenBank/DDBJ databases">
        <title>Draft Genome Sequence of Komagataeibacter intermedius Strain AF2, Isolated from Kombucha Tea.</title>
        <authorList>
            <person name="Santos R.A."/>
            <person name="Berretta A.A."/>
            <person name="Barud H.S."/>
            <person name="Ribeiro S.J."/>
            <person name="Gonzalez-Garcia L.N."/>
            <person name="Zucchi T.D."/>
            <person name="Goldman G.H."/>
            <person name="Riano-Pachon D.M."/>
        </authorList>
    </citation>
    <scope>NUCLEOTIDE SEQUENCE [LARGE SCALE GENOMIC DNA]</scope>
    <source>
        <strain evidence="2 3">AF2</strain>
    </source>
</reference>
<gene>
    <name evidence="2" type="ORF">GLUCOINTEAF2_0202437</name>
</gene>
<dbReference type="EMBL" id="JUFX02000179">
    <property type="protein sequence ID" value="KPH86961.1"/>
    <property type="molecule type" value="Genomic_DNA"/>
</dbReference>
<dbReference type="Proteomes" id="UP000031553">
    <property type="component" value="Unassembled WGS sequence"/>
</dbReference>